<evidence type="ECO:0000313" key="3">
    <source>
        <dbReference type="Proteomes" id="UP000092460"/>
    </source>
</evidence>
<dbReference type="Gene3D" id="3.40.50.1240">
    <property type="entry name" value="Phosphoglycerate mutase-like"/>
    <property type="match status" value="2"/>
</dbReference>
<evidence type="ECO:0000313" key="2">
    <source>
        <dbReference type="EnsemblMetazoa" id="GPPI048331-PA"/>
    </source>
</evidence>
<dbReference type="AlphaFoldDB" id="A0A1B0C3S2"/>
<dbReference type="VEuPathDB" id="VectorBase:GPPI048331"/>
<dbReference type="SUPFAM" id="SSF53254">
    <property type="entry name" value="Phosphoglycerate mutase-like"/>
    <property type="match status" value="1"/>
</dbReference>
<reference evidence="3" key="1">
    <citation type="submission" date="2015-01" db="EMBL/GenBank/DDBJ databases">
        <authorList>
            <person name="Aksoy S."/>
            <person name="Warren W."/>
            <person name="Wilson R.K."/>
        </authorList>
    </citation>
    <scope>NUCLEOTIDE SEQUENCE [LARGE SCALE GENOMIC DNA]</scope>
    <source>
        <strain evidence="3">IAEA</strain>
    </source>
</reference>
<evidence type="ECO:0000256" key="1">
    <source>
        <dbReference type="SAM" id="Coils"/>
    </source>
</evidence>
<dbReference type="EMBL" id="JXJN01025095">
    <property type="status" value="NOT_ANNOTATED_CDS"/>
    <property type="molecule type" value="Genomic_DNA"/>
</dbReference>
<keyword evidence="1" id="KW-0175">Coiled coil</keyword>
<accession>A0A1B0C3S2</accession>
<dbReference type="InterPro" id="IPR029033">
    <property type="entry name" value="His_PPase_superfam"/>
</dbReference>
<name>A0A1B0C3S2_9MUSC</name>
<reference evidence="2" key="2">
    <citation type="submission" date="2020-05" db="UniProtKB">
        <authorList>
            <consortium name="EnsemblMetazoa"/>
        </authorList>
    </citation>
    <scope>IDENTIFICATION</scope>
    <source>
        <strain evidence="2">IAEA</strain>
    </source>
</reference>
<proteinExistence type="predicted"/>
<dbReference type="GO" id="GO:0016791">
    <property type="term" value="F:phosphatase activity"/>
    <property type="evidence" value="ECO:0007669"/>
    <property type="project" value="UniProtKB-ARBA"/>
</dbReference>
<organism evidence="2 3">
    <name type="scientific">Glossina palpalis gambiensis</name>
    <dbReference type="NCBI Taxonomy" id="67801"/>
    <lineage>
        <taxon>Eukaryota</taxon>
        <taxon>Metazoa</taxon>
        <taxon>Ecdysozoa</taxon>
        <taxon>Arthropoda</taxon>
        <taxon>Hexapoda</taxon>
        <taxon>Insecta</taxon>
        <taxon>Pterygota</taxon>
        <taxon>Neoptera</taxon>
        <taxon>Endopterygota</taxon>
        <taxon>Diptera</taxon>
        <taxon>Brachycera</taxon>
        <taxon>Muscomorpha</taxon>
        <taxon>Hippoboscoidea</taxon>
        <taxon>Glossinidae</taxon>
        <taxon>Glossina</taxon>
    </lineage>
</organism>
<feature type="coiled-coil region" evidence="1">
    <location>
        <begin position="234"/>
        <end position="302"/>
    </location>
</feature>
<protein>
    <submittedName>
        <fullName evidence="2">Uncharacterized protein</fullName>
    </submittedName>
</protein>
<keyword evidence="3" id="KW-1185">Reference proteome</keyword>
<dbReference type="EMBL" id="JXJN01025096">
    <property type="status" value="NOT_ANNOTATED_CDS"/>
    <property type="molecule type" value="Genomic_DNA"/>
</dbReference>
<dbReference type="EnsemblMetazoa" id="GPPI048331-RA">
    <property type="protein sequence ID" value="GPPI048331-PA"/>
    <property type="gene ID" value="GPPI048331"/>
</dbReference>
<dbReference type="Proteomes" id="UP000092460">
    <property type="component" value="Unassembled WGS sequence"/>
</dbReference>
<dbReference type="STRING" id="67801.A0A1B0C3S2"/>
<sequence length="435" mass="50339">MDKIENRAVSKFFVKKGLKAMKIHSEMVNALGALPHQEQWFSNGWPNSNEGTRAYTTYNTHWTISCNIFHESYTDTEIELPLILRIRKGFKVFKVLANRLGTTNKCNEDEIFVRSIDVGRTLMSSLCNLAGLYQPDASDVWNPDVNWQPIPVLKRKCEEALAISKRRLECDNEIGIDDELNNLRGVLEMRDNQIADLHQKVCVNDIDAIIRNLSDAAHSLLEARAVIKHVLKVIMEMRREIIQTREDLLNAEENCMEATKTEYEEKISVALTPEQEQRLKLQEKQERKIETLLMEIENYKKILSEQHVLHGSHSRDDHCFVHTMPEYMDLVLAGKAACPAYDHTTLSNLRNSDVFQKLYTRFGYLFNCLSKYTGRSMNSLENLQRFNNTLKDFIIKPYLSGLKTFIRARICSLYQILRSLLAPIIVTWRGLKLDP</sequence>